<dbReference type="RefSeq" id="WP_207333928.1">
    <property type="nucleotide sequence ID" value="NZ_JAFMYU010000002.1"/>
</dbReference>
<sequence>MTLLYQRLQEKKVKFNHVCEVGVYVPTVSNIGDFIRDGISATLVEADPVIAKEIETYFKGYDIRVYPFAMWDYNGVLQLSKAEASTFVSALASSPALENDGFKVNASTHLKCPASVFRRSILVNLTS</sequence>
<evidence type="ECO:0000313" key="1">
    <source>
        <dbReference type="EMBL" id="MBO0929959.1"/>
    </source>
</evidence>
<dbReference type="Proteomes" id="UP000664795">
    <property type="component" value="Unassembled WGS sequence"/>
</dbReference>
<dbReference type="EMBL" id="JAFMYU010000002">
    <property type="protein sequence ID" value="MBO0929959.1"/>
    <property type="molecule type" value="Genomic_DNA"/>
</dbReference>
<protein>
    <submittedName>
        <fullName evidence="1">Uncharacterized protein</fullName>
    </submittedName>
</protein>
<organism evidence="1 2">
    <name type="scientific">Fibrella aquatilis</name>
    <dbReference type="NCBI Taxonomy" id="2817059"/>
    <lineage>
        <taxon>Bacteria</taxon>
        <taxon>Pseudomonadati</taxon>
        <taxon>Bacteroidota</taxon>
        <taxon>Cytophagia</taxon>
        <taxon>Cytophagales</taxon>
        <taxon>Spirosomataceae</taxon>
        <taxon>Fibrella</taxon>
    </lineage>
</organism>
<proteinExistence type="predicted"/>
<gene>
    <name evidence="1" type="ORF">J2I48_03090</name>
</gene>
<reference evidence="1 2" key="1">
    <citation type="submission" date="2021-03" db="EMBL/GenBank/DDBJ databases">
        <title>Fibrella sp. HMF5036 genome sequencing and assembly.</title>
        <authorList>
            <person name="Kang H."/>
            <person name="Kim H."/>
            <person name="Bae S."/>
            <person name="Joh K."/>
        </authorList>
    </citation>
    <scope>NUCLEOTIDE SEQUENCE [LARGE SCALE GENOMIC DNA]</scope>
    <source>
        <strain evidence="1 2">HMF5036</strain>
    </source>
</reference>
<dbReference type="AlphaFoldDB" id="A0A939G0Z1"/>
<evidence type="ECO:0000313" key="2">
    <source>
        <dbReference type="Proteomes" id="UP000664795"/>
    </source>
</evidence>
<accession>A0A939G0Z1</accession>
<comment type="caution">
    <text evidence="1">The sequence shown here is derived from an EMBL/GenBank/DDBJ whole genome shotgun (WGS) entry which is preliminary data.</text>
</comment>
<name>A0A939G0Z1_9BACT</name>
<keyword evidence="2" id="KW-1185">Reference proteome</keyword>